<evidence type="ECO:0000313" key="3">
    <source>
        <dbReference type="Proteomes" id="UP001501237"/>
    </source>
</evidence>
<dbReference type="SUPFAM" id="SSF51735">
    <property type="entry name" value="NAD(P)-binding Rossmann-fold domains"/>
    <property type="match status" value="1"/>
</dbReference>
<dbReference type="PANTHER" id="PTHR43245:SF13">
    <property type="entry name" value="UDP-D-APIOSE_UDP-D-XYLOSE SYNTHASE 2"/>
    <property type="match status" value="1"/>
</dbReference>
<evidence type="ECO:0000259" key="1">
    <source>
        <dbReference type="Pfam" id="PF01370"/>
    </source>
</evidence>
<accession>A0ABP6QD10</accession>
<dbReference type="EMBL" id="BAAAUV010000011">
    <property type="protein sequence ID" value="GAA3221072.1"/>
    <property type="molecule type" value="Genomic_DNA"/>
</dbReference>
<protein>
    <submittedName>
        <fullName evidence="2">NAD-dependent epimerase/dehydratase family protein</fullName>
    </submittedName>
</protein>
<dbReference type="InterPro" id="IPR036291">
    <property type="entry name" value="NAD(P)-bd_dom_sf"/>
</dbReference>
<evidence type="ECO:0000313" key="2">
    <source>
        <dbReference type="EMBL" id="GAA3221072.1"/>
    </source>
</evidence>
<feature type="domain" description="NAD-dependent epimerase/dehydratase" evidence="1">
    <location>
        <begin position="18"/>
        <end position="258"/>
    </location>
</feature>
<keyword evidence="3" id="KW-1185">Reference proteome</keyword>
<comment type="caution">
    <text evidence="2">The sequence shown here is derived from an EMBL/GenBank/DDBJ whole genome shotgun (WGS) entry which is preliminary data.</text>
</comment>
<reference evidence="3" key="1">
    <citation type="journal article" date="2019" name="Int. J. Syst. Evol. Microbiol.">
        <title>The Global Catalogue of Microorganisms (GCM) 10K type strain sequencing project: providing services to taxonomists for standard genome sequencing and annotation.</title>
        <authorList>
            <consortium name="The Broad Institute Genomics Platform"/>
            <consortium name="The Broad Institute Genome Sequencing Center for Infectious Disease"/>
            <person name="Wu L."/>
            <person name="Ma J."/>
        </authorList>
    </citation>
    <scope>NUCLEOTIDE SEQUENCE [LARGE SCALE GENOMIC DNA]</scope>
    <source>
        <strain evidence="3">JCM 9377</strain>
    </source>
</reference>
<name>A0ABP6QD10_9ACTN</name>
<gene>
    <name evidence="2" type="ORF">GCM10010468_46070</name>
</gene>
<dbReference type="Proteomes" id="UP001501237">
    <property type="component" value="Unassembled WGS sequence"/>
</dbReference>
<dbReference type="InterPro" id="IPR001509">
    <property type="entry name" value="Epimerase_deHydtase"/>
</dbReference>
<proteinExistence type="predicted"/>
<dbReference type="RefSeq" id="WP_344831744.1">
    <property type="nucleotide sequence ID" value="NZ_BAAAUV010000011.1"/>
</dbReference>
<dbReference type="Gene3D" id="3.40.50.720">
    <property type="entry name" value="NAD(P)-binding Rossmann-like Domain"/>
    <property type="match status" value="1"/>
</dbReference>
<dbReference type="InterPro" id="IPR050177">
    <property type="entry name" value="Lipid_A_modif_metabolic_enz"/>
</dbReference>
<organism evidence="2 3">
    <name type="scientific">Actinocorallia longicatena</name>
    <dbReference type="NCBI Taxonomy" id="111803"/>
    <lineage>
        <taxon>Bacteria</taxon>
        <taxon>Bacillati</taxon>
        <taxon>Actinomycetota</taxon>
        <taxon>Actinomycetes</taxon>
        <taxon>Streptosporangiales</taxon>
        <taxon>Thermomonosporaceae</taxon>
        <taxon>Actinocorallia</taxon>
    </lineage>
</organism>
<dbReference type="PANTHER" id="PTHR43245">
    <property type="entry name" value="BIFUNCTIONAL POLYMYXIN RESISTANCE PROTEIN ARNA"/>
    <property type="match status" value="1"/>
</dbReference>
<sequence>MLVEPGSAKTEFPAPRLVVVTGVCGFIGSHLAEALLARPGVSVLGVDRVKPDHDPRTAHVLAALLDRRGFELLSVDSGDEAVASYLGEADAVVHLAAPTEVAASWGPGFPDQAASLLSSQRLLDHCWTAQVPRVVVASSAHVYGPGGEFAREDVPAEPTSPYGVVKLATERLATAYARRPGSTMSTVALRFFTAFGPRVNPNMVVARMFRAAMSGELMPLFGDGTAPHSWTHVDDLVGAVLSALAAPLEAGCGEVVNAAGADTASLREVGELVGKIVGQAVTWQPAGARAGDAAGVRADLTRARRVIGFEPRIGLREGLEALWTHLAEDASLPAADR</sequence>
<dbReference type="Pfam" id="PF01370">
    <property type="entry name" value="Epimerase"/>
    <property type="match status" value="1"/>
</dbReference>